<reference evidence="2" key="3">
    <citation type="submission" date="2018-08" db="EMBL/GenBank/DDBJ databases">
        <title>Leveraging single-cell genomics to expand the Fungal Tree of Life.</title>
        <authorList>
            <consortium name="DOE Joint Genome Institute"/>
            <person name="Ahrendt S.R."/>
            <person name="Quandt C.A."/>
            <person name="Ciobanu D."/>
            <person name="Clum A."/>
            <person name="Salamov A."/>
            <person name="Andreopoulos B."/>
            <person name="Cheng J.-F."/>
            <person name="Woyke T."/>
            <person name="Pelin A."/>
            <person name="Henrissat B."/>
            <person name="Reynolds N."/>
            <person name="Benny G.L."/>
            <person name="Smith M.E."/>
            <person name="James T.Y."/>
            <person name="Grigoriev I.V."/>
        </authorList>
    </citation>
    <scope>NUCLEOTIDE SEQUENCE</scope>
    <source>
        <strain evidence="2">CSF55</strain>
    </source>
</reference>
<dbReference type="Gene3D" id="3.90.70.10">
    <property type="entry name" value="Cysteine proteinases"/>
    <property type="match status" value="1"/>
</dbReference>
<evidence type="ECO:0000313" key="3">
    <source>
        <dbReference type="Proteomes" id="UP000030755"/>
    </source>
</evidence>
<dbReference type="EMBL" id="ML005732">
    <property type="protein sequence ID" value="RKP17655.1"/>
    <property type="molecule type" value="Genomic_DNA"/>
</dbReference>
<evidence type="ECO:0000313" key="4">
    <source>
        <dbReference type="Proteomes" id="UP000281549"/>
    </source>
</evidence>
<reference evidence="4" key="2">
    <citation type="journal article" date="2018" name="Nat. Microbiol.">
        <title>Leveraging single-cell genomics to expand the fungal tree of life.</title>
        <authorList>
            <person name="Ahrendt S.R."/>
            <person name="Quandt C.A."/>
            <person name="Ciobanu D."/>
            <person name="Clum A."/>
            <person name="Salamov A."/>
            <person name="Andreopoulos B."/>
            <person name="Cheng J.F."/>
            <person name="Woyke T."/>
            <person name="Pelin A."/>
            <person name="Henrissat B."/>
            <person name="Reynolds N.K."/>
            <person name="Benny G.L."/>
            <person name="Smith M.E."/>
            <person name="James T.Y."/>
            <person name="Grigoriev I.V."/>
        </authorList>
    </citation>
    <scope>NUCLEOTIDE SEQUENCE [LARGE SCALE GENOMIC DNA]</scope>
    <source>
        <strain evidence="4">CSF55</strain>
    </source>
</reference>
<sequence>MHAPVVLQHYLVAMTNQQRIPMLDMVSYLRKKMPAKTLYNHIWENEGGSSLSFLKIILHDKPMATEMEFFKGKNLLTANLASNLEDYGPALISNFQVSSQFKDMNQWQHLGKDDGKILGSHAMVLVGYRIVNGQVRYLVQNWWKQKAYIEVDASYLANCDATITFFLKKQTQMGDFDSNHEALVECDADACEQQELEGSEIN</sequence>
<dbReference type="Proteomes" id="UP000030755">
    <property type="component" value="Unassembled WGS sequence"/>
</dbReference>
<dbReference type="InterPro" id="IPR038765">
    <property type="entry name" value="Papain-like_cys_pep_sf"/>
</dbReference>
<keyword evidence="3" id="KW-1185">Reference proteome</keyword>
<gene>
    <name evidence="1" type="ORF">O9G_000027</name>
    <name evidence="2" type="ORF">ROZALSC1DRAFT_30572</name>
</gene>
<evidence type="ECO:0000313" key="1">
    <source>
        <dbReference type="EMBL" id="EPZ31551.1"/>
    </source>
</evidence>
<protein>
    <submittedName>
        <fullName evidence="1">Uncharacterized protein</fullName>
    </submittedName>
</protein>
<dbReference type="OrthoDB" id="422642at2759"/>
<accession>A0A075AS57</accession>
<organism evidence="1 3">
    <name type="scientific">Rozella allomycis (strain CSF55)</name>
    <dbReference type="NCBI Taxonomy" id="988480"/>
    <lineage>
        <taxon>Eukaryota</taxon>
        <taxon>Fungi</taxon>
        <taxon>Fungi incertae sedis</taxon>
        <taxon>Cryptomycota</taxon>
        <taxon>Cryptomycota incertae sedis</taxon>
        <taxon>Rozella</taxon>
    </lineage>
</organism>
<dbReference type="HOGENOM" id="CLU_1355338_0_0_1"/>
<dbReference type="AlphaFoldDB" id="A0A075AS57"/>
<dbReference type="Proteomes" id="UP000281549">
    <property type="component" value="Unassembled WGS sequence"/>
</dbReference>
<reference evidence="1 3" key="1">
    <citation type="journal article" date="2013" name="Curr. Biol.">
        <title>Shared signatures of parasitism and phylogenomics unite Cryptomycota and microsporidia.</title>
        <authorList>
            <person name="James T.Y."/>
            <person name="Pelin A."/>
            <person name="Bonen L."/>
            <person name="Ahrendt S."/>
            <person name="Sain D."/>
            <person name="Corradi N."/>
            <person name="Stajich J.E."/>
        </authorList>
    </citation>
    <scope>NUCLEOTIDE SEQUENCE [LARGE SCALE GENOMIC DNA]</scope>
    <source>
        <strain evidence="1 3">CSF55</strain>
        <strain evidence="1 3">CSF55</strain>
    </source>
</reference>
<evidence type="ECO:0000313" key="2">
    <source>
        <dbReference type="EMBL" id="RKP17655.1"/>
    </source>
</evidence>
<name>A0A075AS57_ROZAC</name>
<dbReference type="SUPFAM" id="SSF54001">
    <property type="entry name" value="Cysteine proteinases"/>
    <property type="match status" value="1"/>
</dbReference>
<proteinExistence type="predicted"/>
<dbReference type="EMBL" id="KE561209">
    <property type="protein sequence ID" value="EPZ31551.1"/>
    <property type="molecule type" value="Genomic_DNA"/>
</dbReference>